<dbReference type="PANTHER" id="PTHR43514:SF4">
    <property type="entry name" value="ABC TRANSPORTER I FAMILY MEMBER 10"/>
    <property type="match status" value="1"/>
</dbReference>
<dbReference type="InterPro" id="IPR050334">
    <property type="entry name" value="Molybdenum_import_ModC"/>
</dbReference>
<dbReference type="Gene3D" id="2.40.50.100">
    <property type="match status" value="1"/>
</dbReference>
<dbReference type="PANTHER" id="PTHR43514">
    <property type="entry name" value="ABC TRANSPORTER I FAMILY MEMBER 10"/>
    <property type="match status" value="1"/>
</dbReference>
<keyword evidence="3 9" id="KW-0500">Molybdenum</keyword>
<keyword evidence="4" id="KW-0997">Cell inner membrane</keyword>
<evidence type="ECO:0000313" key="12">
    <source>
        <dbReference type="EMBL" id="ARN74222.1"/>
    </source>
</evidence>
<dbReference type="InterPro" id="IPR027417">
    <property type="entry name" value="P-loop_NTPase"/>
</dbReference>
<dbReference type="Pfam" id="PF03459">
    <property type="entry name" value="TOBE"/>
    <property type="match status" value="1"/>
</dbReference>
<evidence type="ECO:0000256" key="1">
    <source>
        <dbReference type="ARBA" id="ARBA00022448"/>
    </source>
</evidence>
<evidence type="ECO:0000259" key="10">
    <source>
        <dbReference type="PROSITE" id="PS50893"/>
    </source>
</evidence>
<feature type="domain" description="Mop" evidence="11">
    <location>
        <begin position="291"/>
        <end position="358"/>
    </location>
</feature>
<dbReference type="GO" id="GO:0140359">
    <property type="term" value="F:ABC-type transporter activity"/>
    <property type="evidence" value="ECO:0007669"/>
    <property type="project" value="InterPro"/>
</dbReference>
<evidence type="ECO:0000256" key="4">
    <source>
        <dbReference type="ARBA" id="ARBA00022519"/>
    </source>
</evidence>
<dbReference type="InterPro" id="IPR008995">
    <property type="entry name" value="Mo/tungstate-bd_C_term_dom"/>
</dbReference>
<evidence type="ECO:0000256" key="9">
    <source>
        <dbReference type="PROSITE-ProRule" id="PRU01213"/>
    </source>
</evidence>
<dbReference type="PROSITE" id="PS51866">
    <property type="entry name" value="MOP"/>
    <property type="match status" value="1"/>
</dbReference>
<dbReference type="NCBIfam" id="TIGR02142">
    <property type="entry name" value="modC_ABC"/>
    <property type="match status" value="1"/>
</dbReference>
<feature type="domain" description="ABC transporter" evidence="10">
    <location>
        <begin position="9"/>
        <end position="231"/>
    </location>
</feature>
<keyword evidence="5" id="KW-0547">Nucleotide-binding</keyword>
<evidence type="ECO:0000256" key="6">
    <source>
        <dbReference type="ARBA" id="ARBA00022840"/>
    </source>
</evidence>
<keyword evidence="6 12" id="KW-0067">ATP-binding</keyword>
<keyword evidence="13" id="KW-1185">Reference proteome</keyword>
<dbReference type="InterPro" id="IPR011868">
    <property type="entry name" value="ModC_ABC_ATP-bd"/>
</dbReference>
<evidence type="ECO:0000256" key="3">
    <source>
        <dbReference type="ARBA" id="ARBA00022505"/>
    </source>
</evidence>
<dbReference type="RefSeq" id="WP_085758358.1">
    <property type="nucleotide sequence ID" value="NZ_CP019343.1"/>
</dbReference>
<dbReference type="PROSITE" id="PS00211">
    <property type="entry name" value="ABC_TRANSPORTER_1"/>
    <property type="match status" value="1"/>
</dbReference>
<name>A0A1X9NCS3_9GAMM</name>
<organism evidence="12 13">
    <name type="scientific">Oceanicoccus sagamiensis</name>
    <dbReference type="NCBI Taxonomy" id="716816"/>
    <lineage>
        <taxon>Bacteria</taxon>
        <taxon>Pseudomonadati</taxon>
        <taxon>Pseudomonadota</taxon>
        <taxon>Gammaproteobacteria</taxon>
        <taxon>Cellvibrionales</taxon>
        <taxon>Spongiibacteraceae</taxon>
        <taxon>Oceanicoccus</taxon>
    </lineage>
</organism>
<dbReference type="PROSITE" id="PS50893">
    <property type="entry name" value="ABC_TRANSPORTER_2"/>
    <property type="match status" value="1"/>
</dbReference>
<evidence type="ECO:0000256" key="2">
    <source>
        <dbReference type="ARBA" id="ARBA00022475"/>
    </source>
</evidence>
<dbReference type="GO" id="GO:0016020">
    <property type="term" value="C:membrane"/>
    <property type="evidence" value="ECO:0007669"/>
    <property type="project" value="InterPro"/>
</dbReference>
<keyword evidence="1" id="KW-0813">Transport</keyword>
<dbReference type="InterPro" id="IPR003593">
    <property type="entry name" value="AAA+_ATPase"/>
</dbReference>
<dbReference type="SMART" id="SM00382">
    <property type="entry name" value="AAA"/>
    <property type="match status" value="1"/>
</dbReference>
<dbReference type="SUPFAM" id="SSF50331">
    <property type="entry name" value="MOP-like"/>
    <property type="match status" value="1"/>
</dbReference>
<dbReference type="KEGG" id="osg:BST96_08865"/>
<dbReference type="InterPro" id="IPR004606">
    <property type="entry name" value="Mop_domain"/>
</dbReference>
<dbReference type="Pfam" id="PF00005">
    <property type="entry name" value="ABC_tran"/>
    <property type="match status" value="1"/>
</dbReference>
<keyword evidence="8" id="KW-0472">Membrane</keyword>
<evidence type="ECO:0000256" key="8">
    <source>
        <dbReference type="ARBA" id="ARBA00023136"/>
    </source>
</evidence>
<sequence>MSLTIKLNLERDNFSLAIDTTLEAKGFTAIYGPSGAGKTTLLRWLAGLEPETQGQLSFNGTVWQDNDSALPPQQRHIAYVFQEPRLFPHLSVEGNLRYAYQRRFNPEGPSLQDVCDWLEIGKLIKQFPDQLSGGEQQRVAIARALLSSPELILMDEPLASLDGASKQRIIKHLQALQANMATPIIYVSHDFEEVSQLADQLLLIDKGQLIAQGPLLELSHRIDLPLSHEENAASIINATIEQHDRKNHLTELLIDNHLSLWITAIEGREDEPVRIRIPARDVSINLERAEHSSILNILPATITEIEQSDSSARVLIKLAVAHQFILVRLTHKSVTRLELSVGQQVYAQIKTVALLSDQREH</sequence>
<keyword evidence="2" id="KW-1003">Cell membrane</keyword>
<keyword evidence="7" id="KW-1278">Translocase</keyword>
<evidence type="ECO:0000313" key="13">
    <source>
        <dbReference type="Proteomes" id="UP000193450"/>
    </source>
</evidence>
<gene>
    <name evidence="12" type="ORF">BST96_08865</name>
</gene>
<dbReference type="InterPro" id="IPR003439">
    <property type="entry name" value="ABC_transporter-like_ATP-bd"/>
</dbReference>
<protein>
    <submittedName>
        <fullName evidence="12">Molybdenum ABC transporter ATP-binding protein</fullName>
    </submittedName>
</protein>
<accession>A0A1X9NCS3</accession>
<dbReference type="SUPFAM" id="SSF52540">
    <property type="entry name" value="P-loop containing nucleoside triphosphate hydrolases"/>
    <property type="match status" value="1"/>
</dbReference>
<dbReference type="InterPro" id="IPR017871">
    <property type="entry name" value="ABC_transporter-like_CS"/>
</dbReference>
<evidence type="ECO:0000256" key="7">
    <source>
        <dbReference type="ARBA" id="ARBA00022967"/>
    </source>
</evidence>
<dbReference type="EMBL" id="CP019343">
    <property type="protein sequence ID" value="ARN74222.1"/>
    <property type="molecule type" value="Genomic_DNA"/>
</dbReference>
<reference evidence="12 13" key="1">
    <citation type="submission" date="2016-11" db="EMBL/GenBank/DDBJ databases">
        <title>Trade-off between light-utilization and light-protection in marine flavobacteria.</title>
        <authorList>
            <person name="Kumagai Y."/>
        </authorList>
    </citation>
    <scope>NUCLEOTIDE SEQUENCE [LARGE SCALE GENOMIC DNA]</scope>
    <source>
        <strain evidence="12 13">NBRC 107125</strain>
    </source>
</reference>
<proteinExistence type="predicted"/>
<dbReference type="GO" id="GO:0016887">
    <property type="term" value="F:ATP hydrolysis activity"/>
    <property type="evidence" value="ECO:0007669"/>
    <property type="project" value="InterPro"/>
</dbReference>
<dbReference type="GO" id="GO:0015098">
    <property type="term" value="F:molybdate ion transmembrane transporter activity"/>
    <property type="evidence" value="ECO:0007669"/>
    <property type="project" value="InterPro"/>
</dbReference>
<evidence type="ECO:0000259" key="11">
    <source>
        <dbReference type="PROSITE" id="PS51866"/>
    </source>
</evidence>
<dbReference type="Proteomes" id="UP000193450">
    <property type="component" value="Chromosome"/>
</dbReference>
<dbReference type="GO" id="GO:0005524">
    <property type="term" value="F:ATP binding"/>
    <property type="evidence" value="ECO:0007669"/>
    <property type="project" value="UniProtKB-KW"/>
</dbReference>
<dbReference type="AlphaFoldDB" id="A0A1X9NCS3"/>
<dbReference type="OrthoDB" id="9802264at2"/>
<dbReference type="Gene3D" id="3.40.50.300">
    <property type="entry name" value="P-loop containing nucleotide triphosphate hydrolases"/>
    <property type="match status" value="1"/>
</dbReference>
<dbReference type="InterPro" id="IPR005116">
    <property type="entry name" value="Transp-assoc_OB_typ1"/>
</dbReference>
<evidence type="ECO:0000256" key="5">
    <source>
        <dbReference type="ARBA" id="ARBA00022741"/>
    </source>
</evidence>
<dbReference type="STRING" id="716816.BST96_08865"/>